<organism evidence="2 3">
    <name type="scientific">Haloterrigena turkmenica (strain ATCC 51198 / DSM 5511 / JCM 9101 / NCIMB 13204 / VKM B-1734 / 4k)</name>
    <name type="common">Halococcus turkmenicus</name>
    <dbReference type="NCBI Taxonomy" id="543526"/>
    <lineage>
        <taxon>Archaea</taxon>
        <taxon>Methanobacteriati</taxon>
        <taxon>Methanobacteriota</taxon>
        <taxon>Stenosarchaea group</taxon>
        <taxon>Halobacteria</taxon>
        <taxon>Halobacteriales</taxon>
        <taxon>Natrialbaceae</taxon>
        <taxon>Haloterrigena</taxon>
    </lineage>
</organism>
<gene>
    <name evidence="2" type="ordered locus">Htur_1680</name>
</gene>
<dbReference type="SUPFAM" id="SSF55008">
    <property type="entry name" value="HMA, heavy metal-associated domain"/>
    <property type="match status" value="1"/>
</dbReference>
<dbReference type="Pfam" id="PF00403">
    <property type="entry name" value="HMA"/>
    <property type="match status" value="1"/>
</dbReference>
<accession>D2RRK5</accession>
<dbReference type="GeneID" id="8742274"/>
<protein>
    <submittedName>
        <fullName evidence="2">Heavy metal transport/detoxification protein</fullName>
    </submittedName>
</protein>
<dbReference type="STRING" id="543526.Htur_1680"/>
<evidence type="ECO:0000313" key="2">
    <source>
        <dbReference type="EMBL" id="ADB60565.1"/>
    </source>
</evidence>
<reference evidence="2 3" key="1">
    <citation type="journal article" date="2010" name="Stand. Genomic Sci.">
        <title>Complete genome sequence of Haloterrigena turkmenica type strain (4k).</title>
        <authorList>
            <person name="Saunders E."/>
            <person name="Tindall B.J."/>
            <person name="Fahnrich R."/>
            <person name="Lapidus A."/>
            <person name="Copeland A."/>
            <person name="Del Rio T.G."/>
            <person name="Lucas S."/>
            <person name="Chen F."/>
            <person name="Tice H."/>
            <person name="Cheng J.F."/>
            <person name="Han C."/>
            <person name="Detter J.C."/>
            <person name="Bruce D."/>
            <person name="Goodwin L."/>
            <person name="Chain P."/>
            <person name="Pitluck S."/>
            <person name="Pati A."/>
            <person name="Ivanova N."/>
            <person name="Mavromatis K."/>
            <person name="Chen A."/>
            <person name="Palaniappan K."/>
            <person name="Land M."/>
            <person name="Hauser L."/>
            <person name="Chang Y.J."/>
            <person name="Jeffries C.D."/>
            <person name="Brettin T."/>
            <person name="Rohde M."/>
            <person name="Goker M."/>
            <person name="Bristow J."/>
            <person name="Eisen J.A."/>
            <person name="Markowitz V."/>
            <person name="Hugenholtz P."/>
            <person name="Klenk H.P."/>
            <person name="Kyrpides N.C."/>
        </authorList>
    </citation>
    <scope>NUCLEOTIDE SEQUENCE [LARGE SCALE GENOMIC DNA]</scope>
    <source>
        <strain evidence="3">ATCC 51198 / DSM 5511 / JCM 9101 / NCIMB 13204 / VKM B-1734 / 4k</strain>
    </source>
</reference>
<dbReference type="CDD" id="cd00371">
    <property type="entry name" value="HMA"/>
    <property type="match status" value="1"/>
</dbReference>
<dbReference type="Proteomes" id="UP000001903">
    <property type="component" value="Chromosome"/>
</dbReference>
<dbReference type="KEGG" id="htu:Htur_1680"/>
<feature type="domain" description="HMA" evidence="1">
    <location>
        <begin position="3"/>
        <end position="68"/>
    </location>
</feature>
<dbReference type="AlphaFoldDB" id="D2RRK5"/>
<dbReference type="InterPro" id="IPR006121">
    <property type="entry name" value="HMA_dom"/>
</dbReference>
<evidence type="ECO:0000313" key="3">
    <source>
        <dbReference type="Proteomes" id="UP000001903"/>
    </source>
</evidence>
<dbReference type="Gene3D" id="3.30.70.100">
    <property type="match status" value="1"/>
</dbReference>
<dbReference type="RefSeq" id="WP_012942861.1">
    <property type="nucleotide sequence ID" value="NC_013743.1"/>
</dbReference>
<dbReference type="HOGENOM" id="CLU_134973_10_4_2"/>
<dbReference type="eggNOG" id="arCOG02764">
    <property type="taxonomic scope" value="Archaea"/>
</dbReference>
<dbReference type="InterPro" id="IPR036163">
    <property type="entry name" value="HMA_dom_sf"/>
</dbReference>
<name>D2RRK5_HALTV</name>
<evidence type="ECO:0000259" key="1">
    <source>
        <dbReference type="PROSITE" id="PS50846"/>
    </source>
</evidence>
<dbReference type="PROSITE" id="PS50846">
    <property type="entry name" value="HMA_2"/>
    <property type="match status" value="1"/>
</dbReference>
<dbReference type="GO" id="GO:0046872">
    <property type="term" value="F:metal ion binding"/>
    <property type="evidence" value="ECO:0007669"/>
    <property type="project" value="InterPro"/>
</dbReference>
<sequence>MPKRRTIAVAGMTCTGCEDNIENALKNVPGVRRAEANHDDESVEVVIEDDVDDQRIGDAVYDAGYEFVG</sequence>
<proteinExistence type="predicted"/>
<keyword evidence="3" id="KW-1185">Reference proteome</keyword>
<dbReference type="EMBL" id="CP001860">
    <property type="protein sequence ID" value="ADB60565.1"/>
    <property type="molecule type" value="Genomic_DNA"/>
</dbReference>
<dbReference type="OrthoDB" id="44171at2157"/>